<feature type="domain" description="WW" evidence="2">
    <location>
        <begin position="120"/>
        <end position="154"/>
    </location>
</feature>
<reference evidence="3" key="1">
    <citation type="submission" date="2020-10" db="EMBL/GenBank/DDBJ databases">
        <authorList>
            <person name="Sedaghatjoo S."/>
        </authorList>
    </citation>
    <scope>NUCLEOTIDE SEQUENCE</scope>
    <source>
        <strain evidence="3">AZH3</strain>
    </source>
</reference>
<dbReference type="EMBL" id="CAJHJG010005119">
    <property type="protein sequence ID" value="CAD6947692.1"/>
    <property type="molecule type" value="Genomic_DNA"/>
</dbReference>
<feature type="region of interest" description="Disordered" evidence="1">
    <location>
        <begin position="1"/>
        <end position="123"/>
    </location>
</feature>
<dbReference type="Proteomes" id="UP000836402">
    <property type="component" value="Unassembled WGS sequence"/>
</dbReference>
<dbReference type="InterPro" id="IPR001202">
    <property type="entry name" value="WW_dom"/>
</dbReference>
<evidence type="ECO:0000256" key="1">
    <source>
        <dbReference type="SAM" id="MobiDB-lite"/>
    </source>
</evidence>
<feature type="region of interest" description="Disordered" evidence="1">
    <location>
        <begin position="221"/>
        <end position="240"/>
    </location>
</feature>
<name>A0ABN7J297_9BASI</name>
<dbReference type="PROSITE" id="PS50020">
    <property type="entry name" value="WW_DOMAIN_2"/>
    <property type="match status" value="1"/>
</dbReference>
<comment type="caution">
    <text evidence="3">The sequence shown here is derived from an EMBL/GenBank/DDBJ whole genome shotgun (WGS) entry which is preliminary data.</text>
</comment>
<protein>
    <recommendedName>
        <fullName evidence="2">WW domain-containing protein</fullName>
    </recommendedName>
</protein>
<proteinExistence type="predicted"/>
<feature type="compositionally biased region" description="Low complexity" evidence="1">
    <location>
        <begin position="99"/>
        <end position="117"/>
    </location>
</feature>
<evidence type="ECO:0000313" key="4">
    <source>
        <dbReference type="Proteomes" id="UP000836402"/>
    </source>
</evidence>
<feature type="compositionally biased region" description="Low complexity" evidence="1">
    <location>
        <begin position="222"/>
        <end position="237"/>
    </location>
</feature>
<feature type="compositionally biased region" description="Acidic residues" evidence="1">
    <location>
        <begin position="65"/>
        <end position="82"/>
    </location>
</feature>
<feature type="compositionally biased region" description="Basic and acidic residues" evidence="1">
    <location>
        <begin position="55"/>
        <end position="64"/>
    </location>
</feature>
<dbReference type="InterPro" id="IPR036020">
    <property type="entry name" value="WW_dom_sf"/>
</dbReference>
<keyword evidence="4" id="KW-1185">Reference proteome</keyword>
<feature type="compositionally biased region" description="Polar residues" evidence="1">
    <location>
        <begin position="22"/>
        <end position="33"/>
    </location>
</feature>
<dbReference type="Pfam" id="PF00397">
    <property type="entry name" value="WW"/>
    <property type="match status" value="1"/>
</dbReference>
<feature type="compositionally biased region" description="Basic and acidic residues" evidence="1">
    <location>
        <begin position="322"/>
        <end position="334"/>
    </location>
</feature>
<dbReference type="Gene3D" id="2.20.70.10">
    <property type="match status" value="1"/>
</dbReference>
<organism evidence="3 4">
    <name type="scientific">Tilletia caries</name>
    <name type="common">wheat bunt fungus</name>
    <dbReference type="NCBI Taxonomy" id="13290"/>
    <lineage>
        <taxon>Eukaryota</taxon>
        <taxon>Fungi</taxon>
        <taxon>Dikarya</taxon>
        <taxon>Basidiomycota</taxon>
        <taxon>Ustilaginomycotina</taxon>
        <taxon>Exobasidiomycetes</taxon>
        <taxon>Tilletiales</taxon>
        <taxon>Tilletiaceae</taxon>
        <taxon>Tilletia</taxon>
    </lineage>
</organism>
<dbReference type="SMART" id="SM00456">
    <property type="entry name" value="WW"/>
    <property type="match status" value="1"/>
</dbReference>
<sequence>MNKSKNAMRAGKQKESDMEVSPEQTPATKSDIQSADGDGPAPVISADAPPDEAERDAGGRKDNDGTADGDGDGDGNGDDDSAGDGAAPKESSGAKDGESNSSLNAASSSAAAAAAAAGTDPATQGWQAIWDSSRSAYYFWHAETNTSTWENPYEKAASPSLGKARAEGDASQILDRQLGEIDPELAFLDPSLAMASSSSRKSQQPNAYVAAAHFDPRSGRFLASTPSSSSSALPSALAEKHGAYQDPSTFFSAPHRAKRQMDVFFDSEAWENERAARALELDRKRRRIEQGLPPEEGGKGDASGDSQTVHDGGEDGASSRLTKKDIKAFKAKRQEQKKKKLDWLRS</sequence>
<evidence type="ECO:0000259" key="2">
    <source>
        <dbReference type="PROSITE" id="PS50020"/>
    </source>
</evidence>
<dbReference type="CDD" id="cd00201">
    <property type="entry name" value="WW"/>
    <property type="match status" value="1"/>
</dbReference>
<evidence type="ECO:0000313" key="3">
    <source>
        <dbReference type="EMBL" id="CAD6947692.1"/>
    </source>
</evidence>
<dbReference type="PROSITE" id="PS01159">
    <property type="entry name" value="WW_DOMAIN_1"/>
    <property type="match status" value="1"/>
</dbReference>
<feature type="region of interest" description="Disordered" evidence="1">
    <location>
        <begin position="281"/>
        <end position="346"/>
    </location>
</feature>
<dbReference type="SUPFAM" id="SSF51045">
    <property type="entry name" value="WW domain"/>
    <property type="match status" value="1"/>
</dbReference>
<accession>A0ABN7J297</accession>
<gene>
    <name evidence="3" type="ORF">JKIAZH3_G2458</name>
</gene>